<dbReference type="InterPro" id="IPR011059">
    <property type="entry name" value="Metal-dep_hydrolase_composite"/>
</dbReference>
<evidence type="ECO:0000259" key="4">
    <source>
        <dbReference type="Pfam" id="PF01979"/>
    </source>
</evidence>
<dbReference type="STRING" id="1776334.APZ16_02535"/>
<dbReference type="AlphaFoldDB" id="A0A147JXR0"/>
<dbReference type="PANTHER" id="PTHR11647:SF1">
    <property type="entry name" value="COLLAPSIN RESPONSE MEDIATOR PROTEIN"/>
    <property type="match status" value="1"/>
</dbReference>
<dbReference type="FunFam" id="3.20.20.140:FF:000174">
    <property type="entry name" value="Dihydropyrimidinase-related protein 2"/>
    <property type="match status" value="1"/>
</dbReference>
<dbReference type="Gene3D" id="3.20.20.140">
    <property type="entry name" value="Metal-dependent hydrolases"/>
    <property type="match status" value="1"/>
</dbReference>
<dbReference type="InterPro" id="IPR050378">
    <property type="entry name" value="Metallo-dep_Hydrolases_sf"/>
</dbReference>
<dbReference type="SUPFAM" id="SSF51338">
    <property type="entry name" value="Composite domain of metallo-dependent hydrolases"/>
    <property type="match status" value="1"/>
</dbReference>
<dbReference type="Gene3D" id="2.30.40.10">
    <property type="entry name" value="Urease, subunit C, domain 1"/>
    <property type="match status" value="1"/>
</dbReference>
<name>A0A147JXR0_HADYE</name>
<dbReference type="Proteomes" id="UP000074294">
    <property type="component" value="Unassembled WGS sequence"/>
</dbReference>
<evidence type="ECO:0000313" key="6">
    <source>
        <dbReference type="Proteomes" id="UP000074294"/>
    </source>
</evidence>
<keyword evidence="3" id="KW-0665">Pyrimidine biosynthesis</keyword>
<gene>
    <name evidence="5" type="ORF">APZ16_02535</name>
</gene>
<organism evidence="5 6">
    <name type="scientific">Hadarchaeum yellowstonense</name>
    <dbReference type="NCBI Taxonomy" id="1776334"/>
    <lineage>
        <taxon>Archaea</taxon>
        <taxon>Methanobacteriati</taxon>
        <taxon>Candidatus Hadarchaeota</taxon>
        <taxon>Candidatus Hadarchaeia</taxon>
        <taxon>Candidatus Hadarchaeales</taxon>
        <taxon>Candidatus Hadarchaeaceae</taxon>
        <taxon>Candidatus Hadarchaeum</taxon>
    </lineage>
</organism>
<reference evidence="5 6" key="1">
    <citation type="journal article" date="2016" name="Nat. Microbiol.">
        <title>Genomic inference of the metabolism of cosmopolitan subsurface Archaea, Hadesarchaea.</title>
        <authorList>
            <person name="Baker B.J."/>
            <person name="Saw J.H."/>
            <person name="Lind A.E."/>
            <person name="Lazar C.S."/>
            <person name="Hinrichs K.-U."/>
            <person name="Teske A.P."/>
            <person name="Ettema T.J."/>
        </authorList>
    </citation>
    <scope>NUCLEOTIDE SEQUENCE [LARGE SCALE GENOMIC DNA]</scope>
</reference>
<protein>
    <recommendedName>
        <fullName evidence="4">Amidohydrolase-related domain-containing protein</fullName>
    </recommendedName>
</protein>
<comment type="caution">
    <text evidence="5">The sequence shown here is derived from an EMBL/GenBank/DDBJ whole genome shotgun (WGS) entry which is preliminary data.</text>
</comment>
<proteinExistence type="inferred from homology"/>
<comment type="cofactor">
    <cofactor evidence="1">
        <name>Zn(2+)</name>
        <dbReference type="ChEBI" id="CHEBI:29105"/>
    </cofactor>
</comment>
<dbReference type="InterPro" id="IPR006680">
    <property type="entry name" value="Amidohydro-rel"/>
</dbReference>
<dbReference type="SUPFAM" id="SSF51556">
    <property type="entry name" value="Metallo-dependent hydrolases"/>
    <property type="match status" value="1"/>
</dbReference>
<feature type="domain" description="Amidohydrolase-related" evidence="4">
    <location>
        <begin position="53"/>
        <end position="431"/>
    </location>
</feature>
<dbReference type="EMBL" id="LQMQ01000022">
    <property type="protein sequence ID" value="KUO41395.1"/>
    <property type="molecule type" value="Genomic_DNA"/>
</dbReference>
<accession>A0A147JXR0</accession>
<dbReference type="PANTHER" id="PTHR11647">
    <property type="entry name" value="HYDRANTOINASE/DIHYDROPYRIMIDINASE FAMILY MEMBER"/>
    <property type="match status" value="1"/>
</dbReference>
<dbReference type="GO" id="GO:0006221">
    <property type="term" value="P:pyrimidine nucleotide biosynthetic process"/>
    <property type="evidence" value="ECO:0007669"/>
    <property type="project" value="UniProtKB-KW"/>
</dbReference>
<sequence>MKVDAIIINGRIFTPGVFLEAGIAIDEGKIVAIAKEPNLPEADEKINARGNLIIPGPIDAHVHLHIPGLLHREDFGNGTKAAAIGGTTTVIDFAVPRDGSLKKTFSLVKSEGERLAAVDFAIHAAICLEEHIEEIPEVSKMGAASFKHFMANPDGLPFIDTGAMLDSLNKIKEAGSLATVHAENESIRIHYLNKLKQQGRGDPLAHALSRPTIAEAEAISRAIMLAAEAGTPLHVFHVSSGRGADLIGRAKEAGLPVTGETCPHYLLFNQDDLKKFGPYLQVNPPLRTKADSEMLWKALAEGNLDVLVTDHYAPLRAEKEKGWSNIWDVEGGVPGVETRVMIAISEGYHKRKIPLKRLVEILSTMPAKIFGLYPAKGNLQIGSDADITIIDLNEEMTIKAEKLHHKADWTPFDGLTVRGLPKLTMVRGEIVASEGSAWGKEGYGRFCPRSMKPSATANFP</sequence>
<dbReference type="Pfam" id="PF01979">
    <property type="entry name" value="Amidohydro_1"/>
    <property type="match status" value="1"/>
</dbReference>
<dbReference type="InterPro" id="IPR032466">
    <property type="entry name" value="Metal_Hydrolase"/>
</dbReference>
<evidence type="ECO:0000256" key="1">
    <source>
        <dbReference type="ARBA" id="ARBA00001947"/>
    </source>
</evidence>
<comment type="similarity">
    <text evidence="2">Belongs to the metallo-dependent hydrolases superfamily. Hydantoinase/dihydropyrimidinase family.</text>
</comment>
<dbReference type="NCBIfam" id="TIGR00857">
    <property type="entry name" value="pyrC_multi"/>
    <property type="match status" value="1"/>
</dbReference>
<dbReference type="GO" id="GO:0016812">
    <property type="term" value="F:hydrolase activity, acting on carbon-nitrogen (but not peptide) bonds, in cyclic amides"/>
    <property type="evidence" value="ECO:0007669"/>
    <property type="project" value="TreeGrafter"/>
</dbReference>
<evidence type="ECO:0000313" key="5">
    <source>
        <dbReference type="EMBL" id="KUO41395.1"/>
    </source>
</evidence>
<evidence type="ECO:0000256" key="2">
    <source>
        <dbReference type="ARBA" id="ARBA00008829"/>
    </source>
</evidence>
<dbReference type="GO" id="GO:0005829">
    <property type="term" value="C:cytosol"/>
    <property type="evidence" value="ECO:0007669"/>
    <property type="project" value="TreeGrafter"/>
</dbReference>
<evidence type="ECO:0000256" key="3">
    <source>
        <dbReference type="ARBA" id="ARBA00022975"/>
    </source>
</evidence>